<dbReference type="Gene3D" id="2.120.10.80">
    <property type="entry name" value="Kelch-type beta propeller"/>
    <property type="match status" value="2"/>
</dbReference>
<dbReference type="CDD" id="cd14256">
    <property type="entry name" value="Dockerin_I"/>
    <property type="match status" value="2"/>
</dbReference>
<dbReference type="InterPro" id="IPR025660">
    <property type="entry name" value="Pept_his_AS"/>
</dbReference>
<dbReference type="PROSITE" id="PS00018">
    <property type="entry name" value="EF_HAND_1"/>
    <property type="match status" value="1"/>
</dbReference>
<dbReference type="InterPro" id="IPR036439">
    <property type="entry name" value="Dockerin_dom_sf"/>
</dbReference>
<dbReference type="PANTHER" id="PTHR24412">
    <property type="entry name" value="KELCH PROTEIN"/>
    <property type="match status" value="1"/>
</dbReference>
<dbReference type="Pfam" id="PF01344">
    <property type="entry name" value="Kelch_1"/>
    <property type="match status" value="1"/>
</dbReference>
<dbReference type="InterPro" id="IPR038765">
    <property type="entry name" value="Papain-like_cys_pep_sf"/>
</dbReference>
<dbReference type="SUPFAM" id="SSF117281">
    <property type="entry name" value="Kelch motif"/>
    <property type="match status" value="2"/>
</dbReference>
<accession>A0A369AQB9</accession>
<dbReference type="Pfam" id="PF00404">
    <property type="entry name" value="Dockerin_1"/>
    <property type="match status" value="2"/>
</dbReference>
<dbReference type="InterPro" id="IPR018247">
    <property type="entry name" value="EF_Hand_1_Ca_BS"/>
</dbReference>
<sequence length="1335" mass="145998">MKKKNMRLFGTSLFTFLFVIASLAGTAAYAAPGDGGGAQQYRTGVKPYTAEDIEWMKEHMEKTEKVLPNKIGLKRANEVRRQKGLKEISEKAAVGIGDEVITDRTAPEFGSRMFSADSSVAELSQSDLKSHVDNSTELPYFPPIRDQQSLGSCTAFAITYYQATHMNAMARGWNTKNNSDNSNKFSPRWSYNFLNAGLNLAINDIEAYKLFLEQGVAVWDDLPYVGNPSNLQNYREWTSDPEVWRNALNYKADKVGYVEVADGTDTPVEYEKDDSLTDIKRLLSNGYVLCILSDIFNWKYKPVLNNDLSGLDDGAVGEAACYMVDTRSYDTWHEMTVVGYNDDIWVDINGNGSMDTGEKGAFKIANSWGTDWKVKVFSGQSVNTGGYVWFCYDALNLKSAVASAPAAEGRRIKGWGGNHATWVTFKESNTPALLAQITVNHSKRNQLECEIGYSEVNESASTSTYKSMLLNGNSGDCSFDGVNQSSDGTMVFDYTSLIDGKDLSLTTKKWYVTIRDVNQDGNKGTVKSFKLIEPSTGTETEYPITTYPEVDGSSVTMSIQYQIGSQPDSETQWIYREDISYNINYIGHEIVSMGGKLYIIGENGDDSAKNMLLEYDPAQGTCSLIDDNFPRIGEMSKIAGYNGKMYVLEAQSPTSHYFETDQLKIYDIASKSYTSEDLPGTLIRTSSLVECGGKIYVVQDYTFSATGDWIQSRHLLEYDPSAGIFATKAGMQNLRVNPDLVAVDGQIYVFSGEQPGTGGCVEAVEKYDPANDIWSVIDTMPEYIIEKTNTASNYRAVSIYGKIYLFIDLYVDLVYEYDPASHIWTEKGFIPVTVGDFGVQQANGKIYVIPENTHNILEFNPVAIQSPMVPIPYMSPAGGTYSVPQTITISTSDSEATIRYTTDGTTPTDSSPVYTEQIAVQENMTIKAVATKNGMTDSYVTTAEYVIAPQVQGPVFDIAGGTYKYAQRVSLTCATPGAEIRYTTDGTAPKSWSTLYTEPITVSGNRMVRAIAMKQGMPDSQISSASYSTHSLIGDVDGDGGVNASDLAAITQYVAGTLNDFPVEDDLWAGDVNGDGAITAADRELVRQFVMGTIPYFPKQKLPVPVFSLEEGTYAGARTLTINCPEDEAIIRYTTDGSAPDSSSPVYNGPVNVSESMTVKAIATLPLFVDSDAVSASYIIAPKGDAPTFSPEGGAYTSIQTVSISTATEGAEIRYTTDGSTPTQNSSLYSGPITLNASKTIKAIALKSGSEDSDEASAEYALSFRIGDVNGDGNIDQLDYDCLRDYITEAISAFPVEDELWVGDVNGDAAINALDLALMRLYLNGQIQYFPKEQQ</sequence>
<dbReference type="SUPFAM" id="SSF54001">
    <property type="entry name" value="Cysteine proteinases"/>
    <property type="match status" value="1"/>
</dbReference>
<keyword evidence="3" id="KW-0732">Signal</keyword>
<evidence type="ECO:0000313" key="5">
    <source>
        <dbReference type="EMBL" id="RCX10528.1"/>
    </source>
</evidence>
<gene>
    <name evidence="5" type="ORF">DFR58_12827</name>
</gene>
<dbReference type="InterPro" id="IPR059177">
    <property type="entry name" value="GH29D-like_dom"/>
</dbReference>
<name>A0A369AQB9_9FIRM</name>
<dbReference type="PANTHER" id="PTHR24412:SF441">
    <property type="entry name" value="KELCH-LIKE PROTEIN 28"/>
    <property type="match status" value="1"/>
</dbReference>
<reference evidence="5 6" key="1">
    <citation type="submission" date="2018-07" db="EMBL/GenBank/DDBJ databases">
        <title>Genomic Encyclopedia of Type Strains, Phase IV (KMG-IV): sequencing the most valuable type-strain genomes for metagenomic binning, comparative biology and taxonomic classification.</title>
        <authorList>
            <person name="Goeker M."/>
        </authorList>
    </citation>
    <scope>NUCLEOTIDE SEQUENCE [LARGE SCALE GENOMIC DNA]</scope>
    <source>
        <strain evidence="5 6">DSM 27016</strain>
    </source>
</reference>
<dbReference type="Gene3D" id="1.10.1330.10">
    <property type="entry name" value="Dockerin domain"/>
    <property type="match status" value="2"/>
</dbReference>
<evidence type="ECO:0000256" key="2">
    <source>
        <dbReference type="ARBA" id="ARBA00022737"/>
    </source>
</evidence>
<dbReference type="GO" id="GO:0004553">
    <property type="term" value="F:hydrolase activity, hydrolyzing O-glycosyl compounds"/>
    <property type="evidence" value="ECO:0007669"/>
    <property type="project" value="InterPro"/>
</dbReference>
<feature type="domain" description="Dockerin" evidence="4">
    <location>
        <begin position="1262"/>
        <end position="1332"/>
    </location>
</feature>
<dbReference type="Gene3D" id="3.90.70.10">
    <property type="entry name" value="Cysteine proteinases"/>
    <property type="match status" value="1"/>
</dbReference>
<dbReference type="RefSeq" id="WP_170138220.1">
    <property type="nucleotide sequence ID" value="NZ_QPJT01000028.1"/>
</dbReference>
<evidence type="ECO:0000256" key="1">
    <source>
        <dbReference type="ARBA" id="ARBA00022441"/>
    </source>
</evidence>
<dbReference type="PROSITE" id="PS00639">
    <property type="entry name" value="THIOL_PROTEASE_HIS"/>
    <property type="match status" value="1"/>
</dbReference>
<dbReference type="EMBL" id="QPJT01000028">
    <property type="protein sequence ID" value="RCX10528.1"/>
    <property type="molecule type" value="Genomic_DNA"/>
</dbReference>
<dbReference type="InterPro" id="IPR015915">
    <property type="entry name" value="Kelch-typ_b-propeller"/>
</dbReference>
<dbReference type="InterPro" id="IPR006652">
    <property type="entry name" value="Kelch_1"/>
</dbReference>
<dbReference type="InterPro" id="IPR016134">
    <property type="entry name" value="Dockerin_dom"/>
</dbReference>
<keyword evidence="6" id="KW-1185">Reference proteome</keyword>
<evidence type="ECO:0000313" key="6">
    <source>
        <dbReference type="Proteomes" id="UP000253034"/>
    </source>
</evidence>
<dbReference type="PROSITE" id="PS51766">
    <property type="entry name" value="DOCKERIN"/>
    <property type="match status" value="2"/>
</dbReference>
<organism evidence="5 6">
    <name type="scientific">Anaerobacterium chartisolvens</name>
    <dbReference type="NCBI Taxonomy" id="1297424"/>
    <lineage>
        <taxon>Bacteria</taxon>
        <taxon>Bacillati</taxon>
        <taxon>Bacillota</taxon>
        <taxon>Clostridia</taxon>
        <taxon>Eubacteriales</taxon>
        <taxon>Oscillospiraceae</taxon>
        <taxon>Anaerobacterium</taxon>
    </lineage>
</organism>
<dbReference type="CDD" id="cd02619">
    <property type="entry name" value="Peptidase_C1"/>
    <property type="match status" value="1"/>
</dbReference>
<evidence type="ECO:0000256" key="3">
    <source>
        <dbReference type="SAM" id="SignalP"/>
    </source>
</evidence>
<evidence type="ECO:0000259" key="4">
    <source>
        <dbReference type="PROSITE" id="PS51766"/>
    </source>
</evidence>
<feature type="chain" id="PRO_5016579168" evidence="3">
    <location>
        <begin position="31"/>
        <end position="1335"/>
    </location>
</feature>
<comment type="caution">
    <text evidence="5">The sequence shown here is derived from an EMBL/GenBank/DDBJ whole genome shotgun (WGS) entry which is preliminary data.</text>
</comment>
<dbReference type="Pfam" id="PF13290">
    <property type="entry name" value="CHB_HEX_C_1"/>
    <property type="match status" value="4"/>
</dbReference>
<dbReference type="GO" id="GO:0000272">
    <property type="term" value="P:polysaccharide catabolic process"/>
    <property type="evidence" value="ECO:0007669"/>
    <property type="project" value="InterPro"/>
</dbReference>
<dbReference type="InterPro" id="IPR002105">
    <property type="entry name" value="Dockerin_1_rpt"/>
</dbReference>
<keyword evidence="1" id="KW-0880">Kelch repeat</keyword>
<feature type="domain" description="Dockerin" evidence="4">
    <location>
        <begin position="1029"/>
        <end position="1099"/>
    </location>
</feature>
<feature type="signal peptide" evidence="3">
    <location>
        <begin position="1"/>
        <end position="30"/>
    </location>
</feature>
<dbReference type="Proteomes" id="UP000253034">
    <property type="component" value="Unassembled WGS sequence"/>
</dbReference>
<protein>
    <submittedName>
        <fullName evidence="5">Chitobiase/beta-hexosaminidase-like protein</fullName>
    </submittedName>
</protein>
<keyword evidence="2" id="KW-0677">Repeat</keyword>
<dbReference type="SUPFAM" id="SSF63446">
    <property type="entry name" value="Type I dockerin domain"/>
    <property type="match status" value="2"/>
</dbReference>
<proteinExistence type="predicted"/>